<proteinExistence type="predicted"/>
<dbReference type="Proteomes" id="UP000295252">
    <property type="component" value="Chromosome IX"/>
</dbReference>
<evidence type="ECO:0000313" key="2">
    <source>
        <dbReference type="Proteomes" id="UP000295252"/>
    </source>
</evidence>
<dbReference type="InParanoid" id="A0A068UX57"/>
<accession>A0A068UX57</accession>
<dbReference type="Gramene" id="CDP12887">
    <property type="protein sequence ID" value="CDP12887"/>
    <property type="gene ID" value="GSCOC_T00037568001"/>
</dbReference>
<gene>
    <name evidence="1" type="ORF">GSCOC_T00037568001</name>
</gene>
<name>A0A068UX57_COFCA</name>
<keyword evidence="2" id="KW-1185">Reference proteome</keyword>
<evidence type="ECO:0000313" key="1">
    <source>
        <dbReference type="EMBL" id="CDP12887.1"/>
    </source>
</evidence>
<organism evidence="1 2">
    <name type="scientific">Coffea canephora</name>
    <name type="common">Robusta coffee</name>
    <dbReference type="NCBI Taxonomy" id="49390"/>
    <lineage>
        <taxon>Eukaryota</taxon>
        <taxon>Viridiplantae</taxon>
        <taxon>Streptophyta</taxon>
        <taxon>Embryophyta</taxon>
        <taxon>Tracheophyta</taxon>
        <taxon>Spermatophyta</taxon>
        <taxon>Magnoliopsida</taxon>
        <taxon>eudicotyledons</taxon>
        <taxon>Gunneridae</taxon>
        <taxon>Pentapetalae</taxon>
        <taxon>asterids</taxon>
        <taxon>lamiids</taxon>
        <taxon>Gentianales</taxon>
        <taxon>Rubiaceae</taxon>
        <taxon>Ixoroideae</taxon>
        <taxon>Gardenieae complex</taxon>
        <taxon>Bertiereae - Coffeeae clade</taxon>
        <taxon>Coffeeae</taxon>
        <taxon>Coffea</taxon>
    </lineage>
</organism>
<protein>
    <submittedName>
        <fullName evidence="1">Uncharacterized protein</fullName>
    </submittedName>
</protein>
<sequence>MKVQLRLQSSCLSFRTKSASSPFLVLEIGINDDCLIGCTSKPSMGRSFSRLNISAVMGIQ</sequence>
<reference evidence="2" key="1">
    <citation type="journal article" date="2014" name="Science">
        <title>The coffee genome provides insight into the convergent evolution of caffeine biosynthesis.</title>
        <authorList>
            <person name="Denoeud F."/>
            <person name="Carretero-Paulet L."/>
            <person name="Dereeper A."/>
            <person name="Droc G."/>
            <person name="Guyot R."/>
            <person name="Pietrella M."/>
            <person name="Zheng C."/>
            <person name="Alberti A."/>
            <person name="Anthony F."/>
            <person name="Aprea G."/>
            <person name="Aury J.M."/>
            <person name="Bento P."/>
            <person name="Bernard M."/>
            <person name="Bocs S."/>
            <person name="Campa C."/>
            <person name="Cenci A."/>
            <person name="Combes M.C."/>
            <person name="Crouzillat D."/>
            <person name="Da Silva C."/>
            <person name="Daddiego L."/>
            <person name="De Bellis F."/>
            <person name="Dussert S."/>
            <person name="Garsmeur O."/>
            <person name="Gayraud T."/>
            <person name="Guignon V."/>
            <person name="Jahn K."/>
            <person name="Jamilloux V."/>
            <person name="Joet T."/>
            <person name="Labadie K."/>
            <person name="Lan T."/>
            <person name="Leclercq J."/>
            <person name="Lepelley M."/>
            <person name="Leroy T."/>
            <person name="Li L.T."/>
            <person name="Librado P."/>
            <person name="Lopez L."/>
            <person name="Munoz A."/>
            <person name="Noel B."/>
            <person name="Pallavicini A."/>
            <person name="Perrotta G."/>
            <person name="Poncet V."/>
            <person name="Pot D."/>
            <person name="Priyono X."/>
            <person name="Rigoreau M."/>
            <person name="Rouard M."/>
            <person name="Rozas J."/>
            <person name="Tranchant-Dubreuil C."/>
            <person name="VanBuren R."/>
            <person name="Zhang Q."/>
            <person name="Andrade A.C."/>
            <person name="Argout X."/>
            <person name="Bertrand B."/>
            <person name="de Kochko A."/>
            <person name="Graziosi G."/>
            <person name="Henry R.J."/>
            <person name="Jayarama X."/>
            <person name="Ming R."/>
            <person name="Nagai C."/>
            <person name="Rounsley S."/>
            <person name="Sankoff D."/>
            <person name="Giuliano G."/>
            <person name="Albert V.A."/>
            <person name="Wincker P."/>
            <person name="Lashermes P."/>
        </authorList>
    </citation>
    <scope>NUCLEOTIDE SEQUENCE [LARGE SCALE GENOMIC DNA]</scope>
    <source>
        <strain evidence="2">cv. DH200-94</strain>
    </source>
</reference>
<dbReference type="AlphaFoldDB" id="A0A068UX57"/>
<dbReference type="EMBL" id="HG739155">
    <property type="protein sequence ID" value="CDP12887.1"/>
    <property type="molecule type" value="Genomic_DNA"/>
</dbReference>